<sequence length="475" mass="51295">MHVLVIGAGPTGLALAVMLARDGNRVTVLERDAGPPPGGAEAAWESWRRPGVSQFRHPHLLLPAVFRTLRTEVPEVLDELTGMGLRQGNLLDGALRSGILDGPRPGDERFTMMDVRRPLFEAALDTVAGRTAGVTVRRRTAVRALLAGRERLPRQPHVVGAVTADGEAVFADLVVDAAGRNSPVGRMLRELGAPGPVEERDEYGFLAYTRYFRAAPGTESHVPPWPTTHYESVSTVSCAGDAGVRSVSFFVSGQDRALRALHREQTWDAVLRLFPAESHWAEGGRPVTGVVAMSGMEGRHRCFVVNGKPVATGIVSVGDAWATTNPLFGVGISSGLLHAALLRSLLRTQDADDRHKLAVRFSEATEEVLGRVRRHLGVWDRHRLAEVERLTHRPPGASAPVDSDWHFRRTLETAKLRDPDILRAVAATAALLATPAEAFGDPRLVERVLALGRPAERPWASGPSRSKLLAAVGAG</sequence>
<feature type="domain" description="FAD dependent oxidoreductase" evidence="3">
    <location>
        <begin position="3"/>
        <end position="86"/>
    </location>
</feature>
<comment type="similarity">
    <text evidence="2">Belongs to the flavin-dependent halogenase family. Bacterial tryptophan halogenase subfamily.</text>
</comment>
<dbReference type="Proteomes" id="UP001596065">
    <property type="component" value="Unassembled WGS sequence"/>
</dbReference>
<evidence type="ECO:0000259" key="3">
    <source>
        <dbReference type="Pfam" id="PF01266"/>
    </source>
</evidence>
<reference evidence="5" key="1">
    <citation type="journal article" date="2019" name="Int. J. Syst. Evol. Microbiol.">
        <title>The Global Catalogue of Microorganisms (GCM) 10K type strain sequencing project: providing services to taxonomists for standard genome sequencing and annotation.</title>
        <authorList>
            <consortium name="The Broad Institute Genomics Platform"/>
            <consortium name="The Broad Institute Genome Sequencing Center for Infectious Disease"/>
            <person name="Wu L."/>
            <person name="Ma J."/>
        </authorList>
    </citation>
    <scope>NUCLEOTIDE SEQUENCE [LARGE SCALE GENOMIC DNA]</scope>
    <source>
        <strain evidence="5">KCTC 5701</strain>
    </source>
</reference>
<dbReference type="InterPro" id="IPR006076">
    <property type="entry name" value="FAD-dep_OxRdtase"/>
</dbReference>
<dbReference type="InterPro" id="IPR050816">
    <property type="entry name" value="Flavin-dep_Halogenase_NPB"/>
</dbReference>
<dbReference type="EMBL" id="JBHSOE010000012">
    <property type="protein sequence ID" value="MFC5655820.1"/>
    <property type="molecule type" value="Genomic_DNA"/>
</dbReference>
<evidence type="ECO:0000313" key="5">
    <source>
        <dbReference type="Proteomes" id="UP001596065"/>
    </source>
</evidence>
<organism evidence="4 5">
    <name type="scientific">Streptomyces nogalater</name>
    <dbReference type="NCBI Taxonomy" id="38314"/>
    <lineage>
        <taxon>Bacteria</taxon>
        <taxon>Bacillati</taxon>
        <taxon>Actinomycetota</taxon>
        <taxon>Actinomycetes</taxon>
        <taxon>Kitasatosporales</taxon>
        <taxon>Streptomycetaceae</taxon>
        <taxon>Streptomyces</taxon>
    </lineage>
</organism>
<proteinExistence type="inferred from homology"/>
<dbReference type="Gene3D" id="3.50.50.60">
    <property type="entry name" value="FAD/NAD(P)-binding domain"/>
    <property type="match status" value="2"/>
</dbReference>
<accession>A0ABW0WDT4</accession>
<keyword evidence="5" id="KW-1185">Reference proteome</keyword>
<dbReference type="InterPro" id="IPR036188">
    <property type="entry name" value="FAD/NAD-bd_sf"/>
</dbReference>
<keyword evidence="1 4" id="KW-0560">Oxidoreductase</keyword>
<dbReference type="PANTHER" id="PTHR43747:SF5">
    <property type="entry name" value="FAD-BINDING DOMAIN-CONTAINING PROTEIN"/>
    <property type="match status" value="1"/>
</dbReference>
<evidence type="ECO:0000256" key="2">
    <source>
        <dbReference type="ARBA" id="ARBA00038396"/>
    </source>
</evidence>
<protein>
    <submittedName>
        <fullName evidence="4">NAD(P)/FAD-dependent oxidoreductase</fullName>
        <ecNumber evidence="4">1.-.-.-</ecNumber>
    </submittedName>
</protein>
<dbReference type="Pfam" id="PF01266">
    <property type="entry name" value="DAO"/>
    <property type="match status" value="1"/>
</dbReference>
<gene>
    <name evidence="4" type="ORF">ACFP3J_10010</name>
</gene>
<evidence type="ECO:0000256" key="1">
    <source>
        <dbReference type="ARBA" id="ARBA00023002"/>
    </source>
</evidence>
<dbReference type="EC" id="1.-.-.-" evidence="4"/>
<dbReference type="Gene3D" id="3.30.9.100">
    <property type="match status" value="1"/>
</dbReference>
<dbReference type="PANTHER" id="PTHR43747">
    <property type="entry name" value="FAD-BINDING PROTEIN"/>
    <property type="match status" value="1"/>
</dbReference>
<name>A0ABW0WDT4_STRNO</name>
<dbReference type="RefSeq" id="WP_344347572.1">
    <property type="nucleotide sequence ID" value="NZ_BAAASM010000010.1"/>
</dbReference>
<dbReference type="PRINTS" id="PR00420">
    <property type="entry name" value="RNGMNOXGNASE"/>
</dbReference>
<dbReference type="SUPFAM" id="SSF51905">
    <property type="entry name" value="FAD/NAD(P)-binding domain"/>
    <property type="match status" value="1"/>
</dbReference>
<evidence type="ECO:0000313" key="4">
    <source>
        <dbReference type="EMBL" id="MFC5655820.1"/>
    </source>
</evidence>
<dbReference type="GO" id="GO:0016491">
    <property type="term" value="F:oxidoreductase activity"/>
    <property type="evidence" value="ECO:0007669"/>
    <property type="project" value="UniProtKB-KW"/>
</dbReference>
<comment type="caution">
    <text evidence="4">The sequence shown here is derived from an EMBL/GenBank/DDBJ whole genome shotgun (WGS) entry which is preliminary data.</text>
</comment>